<proteinExistence type="inferred from homology"/>
<organism evidence="5">
    <name type="scientific">Arcella intermedia</name>
    <dbReference type="NCBI Taxonomy" id="1963864"/>
    <lineage>
        <taxon>Eukaryota</taxon>
        <taxon>Amoebozoa</taxon>
        <taxon>Tubulinea</taxon>
        <taxon>Elardia</taxon>
        <taxon>Arcellinida</taxon>
        <taxon>Sphaerothecina</taxon>
        <taxon>Arcellidae</taxon>
        <taxon>Arcella</taxon>
    </lineage>
</organism>
<evidence type="ECO:0000256" key="2">
    <source>
        <dbReference type="ARBA" id="ARBA00022801"/>
    </source>
</evidence>
<keyword evidence="2 3" id="KW-0378">Hydrolase</keyword>
<comment type="similarity">
    <text evidence="1 3">Belongs to the type-B carboxylesterase/lipase family.</text>
</comment>
<feature type="chain" id="PRO_5025713629" description="Carboxylic ester hydrolase" evidence="3">
    <location>
        <begin position="17"/>
        <end position="499"/>
    </location>
</feature>
<dbReference type="PROSITE" id="PS00941">
    <property type="entry name" value="CARBOXYLESTERASE_B_2"/>
    <property type="match status" value="1"/>
</dbReference>
<evidence type="ECO:0000313" key="5">
    <source>
        <dbReference type="EMBL" id="NDV31108.1"/>
    </source>
</evidence>
<evidence type="ECO:0000259" key="4">
    <source>
        <dbReference type="Pfam" id="PF00135"/>
    </source>
</evidence>
<dbReference type="InterPro" id="IPR029058">
    <property type="entry name" value="AB_hydrolase_fold"/>
</dbReference>
<dbReference type="InterPro" id="IPR002018">
    <property type="entry name" value="CarbesteraseB"/>
</dbReference>
<dbReference type="AlphaFoldDB" id="A0A6B2L2M5"/>
<dbReference type="Pfam" id="PF00135">
    <property type="entry name" value="COesterase"/>
    <property type="match status" value="1"/>
</dbReference>
<evidence type="ECO:0000256" key="3">
    <source>
        <dbReference type="RuleBase" id="RU361235"/>
    </source>
</evidence>
<dbReference type="EC" id="3.1.1.-" evidence="3"/>
<sequence length="499" mass="55038">MVWVSWLWFLVYVSRSSPIVNTPLGTLQGFYSSEFDEDVFLGVPYVEKPERFSPAMPKLPWSGVLQAQSVPPVCYQSSSEGFAMSEDCLYLNIYVPRTPATTPLPVMIWIHGGAFTTGSGSYYNGTHLAQRGVIVVTINYRLGPFGFLQSTEIQKENPSFPSLGGMNGIMDQIRAIEFISHNIASFGGNPKSITLFGESAGGVSICYLLVMARANNLFQRVIIESGSCLGAWGPLSVDLALQRTSLLLSALNVSNLAELRNVAASVIDSADVGFSPALDSYLLPDYPGAYYKNNALTIPPGGSILIGTNTLDTLFAPPWYNGPWPTNATYLPLLTQYFPTDANDIYSYYPPSPSSEIAFERLNGHVCHVCAAKELAEFVDSKFNTFVYEYRWNPLNPGYPTHGAELSQVFGTTILFPFNPTLSKVMMDYWSSFAVTGQPSSADGPTWKAFNGGAYMAFNDKVDLEVGYNPQCDFWEKFITKGYPAFVEMVDFCFMEKIL</sequence>
<dbReference type="Gene3D" id="3.40.50.1820">
    <property type="entry name" value="alpha/beta hydrolase"/>
    <property type="match status" value="1"/>
</dbReference>
<feature type="signal peptide" evidence="3">
    <location>
        <begin position="1"/>
        <end position="16"/>
    </location>
</feature>
<dbReference type="InterPro" id="IPR019819">
    <property type="entry name" value="Carboxylesterase_B_CS"/>
</dbReference>
<protein>
    <recommendedName>
        <fullName evidence="3">Carboxylic ester hydrolase</fullName>
        <ecNumber evidence="3">3.1.1.-</ecNumber>
    </recommendedName>
</protein>
<dbReference type="EMBL" id="GIBP01002139">
    <property type="protein sequence ID" value="NDV31108.1"/>
    <property type="molecule type" value="Transcribed_RNA"/>
</dbReference>
<reference evidence="5" key="1">
    <citation type="journal article" date="2020" name="J. Eukaryot. Microbiol.">
        <title>De novo Sequencing, Assembly and Annotation of the Transcriptome for the Free-Living Testate Amoeba Arcella intermedia.</title>
        <authorList>
            <person name="Ribeiro G.M."/>
            <person name="Porfirio-Sousa A.L."/>
            <person name="Maurer-Alcala X.X."/>
            <person name="Katz L.A."/>
            <person name="Lahr D.J.G."/>
        </authorList>
    </citation>
    <scope>NUCLEOTIDE SEQUENCE</scope>
</reference>
<dbReference type="PANTHER" id="PTHR11559">
    <property type="entry name" value="CARBOXYLESTERASE"/>
    <property type="match status" value="1"/>
</dbReference>
<feature type="domain" description="Carboxylesterase type B" evidence="4">
    <location>
        <begin position="17"/>
        <end position="475"/>
    </location>
</feature>
<dbReference type="PROSITE" id="PS00122">
    <property type="entry name" value="CARBOXYLESTERASE_B_1"/>
    <property type="match status" value="1"/>
</dbReference>
<evidence type="ECO:0000256" key="1">
    <source>
        <dbReference type="ARBA" id="ARBA00005964"/>
    </source>
</evidence>
<dbReference type="SUPFAM" id="SSF53474">
    <property type="entry name" value="alpha/beta-Hydrolases"/>
    <property type="match status" value="1"/>
</dbReference>
<dbReference type="InterPro" id="IPR050309">
    <property type="entry name" value="Type-B_Carboxylest/Lipase"/>
</dbReference>
<name>A0A6B2L2M5_9EUKA</name>
<dbReference type="GO" id="GO:0016787">
    <property type="term" value="F:hydrolase activity"/>
    <property type="evidence" value="ECO:0007669"/>
    <property type="project" value="UniProtKB-KW"/>
</dbReference>
<accession>A0A6B2L2M5</accession>
<keyword evidence="3" id="KW-0732">Signal</keyword>
<dbReference type="InterPro" id="IPR019826">
    <property type="entry name" value="Carboxylesterase_B_AS"/>
</dbReference>